<dbReference type="SUPFAM" id="SSF50156">
    <property type="entry name" value="PDZ domain-like"/>
    <property type="match status" value="1"/>
</dbReference>
<dbReference type="GO" id="GO:0005524">
    <property type="term" value="F:ATP binding"/>
    <property type="evidence" value="ECO:0007669"/>
    <property type="project" value="UniProtKB-UniRule"/>
</dbReference>
<evidence type="ECO:0000259" key="5">
    <source>
        <dbReference type="PROSITE" id="PS50011"/>
    </source>
</evidence>
<evidence type="ECO:0000256" key="1">
    <source>
        <dbReference type="ARBA" id="ARBA00022741"/>
    </source>
</evidence>
<evidence type="ECO:0000256" key="3">
    <source>
        <dbReference type="PROSITE-ProRule" id="PRU10141"/>
    </source>
</evidence>
<reference evidence="8 9" key="1">
    <citation type="journal article" date="2015" name="Plant Cell">
        <title>Oil accumulation by the oleaginous diatom Fistulifera solaris as revealed by the genome and transcriptome.</title>
        <authorList>
            <person name="Tanaka T."/>
            <person name="Maeda Y."/>
            <person name="Veluchamy A."/>
            <person name="Tanaka M."/>
            <person name="Abida H."/>
            <person name="Marechal E."/>
            <person name="Bowler C."/>
            <person name="Muto M."/>
            <person name="Sunaga Y."/>
            <person name="Tanaka M."/>
            <person name="Yoshino T."/>
            <person name="Taniguchi T."/>
            <person name="Fukuda Y."/>
            <person name="Nemoto M."/>
            <person name="Matsumoto M."/>
            <person name="Wong P.S."/>
            <person name="Aburatani S."/>
            <person name="Fujibuchi W."/>
        </authorList>
    </citation>
    <scope>NUCLEOTIDE SEQUENCE [LARGE SCALE GENOMIC DNA]</scope>
    <source>
        <strain evidence="8 9">JPCC DA0580</strain>
    </source>
</reference>
<dbReference type="PROSITE" id="PS00108">
    <property type="entry name" value="PROTEIN_KINASE_ST"/>
    <property type="match status" value="1"/>
</dbReference>
<dbReference type="SMART" id="SM00220">
    <property type="entry name" value="S_TKc"/>
    <property type="match status" value="1"/>
</dbReference>
<dbReference type="InterPro" id="IPR008271">
    <property type="entry name" value="Ser/Thr_kinase_AS"/>
</dbReference>
<sequence>MIDMMLLLSLLLIVAVRVQSFLSVATQQPLSFQLYSSSTGILSETVSVERIGDCLGSGSYGTVHLLQTVQADRRKTWLVGKRAWTLEELSEQEPQSKLEERAERCRYYLDVEAYCLSKFQNQENIVPFRGRAKDEQGREWMLMDLMKANNLEDDGMPHASSVAPSLQDIIEQDRTDPHNDHHLFYLSAALGVHGDLAQTLDVVISNLLHALKATHELSIVHRDVKPGNLLVVPSGLLVLLDFGSAADLSPKGWFAKRMGWEQDRVAVSPIYAAPEVFINPANVQESLTFDCFSAGLLICQLLFQYLDERTESGFHQQLDSVDCDLDEWLRTALACKVSPAGMDDAMEVLQKRPGLWRLLKGLLQKDPRNRISSAKALELWNLILQNASTEVQKRVFDARLDDGAYLKDCLELYSSCPVTPTVWPLHFVATFDRTKPLGLYLSEVELDEETKAEFSAEDRKKWDAATSNMPPGEVFVQGLVPDSQADTLGIFQVGDRLEGVGELPVSGAGFEKVLELLKDQPKQSKFVTLHFARKSAIQITKMNESGIMDGPVKVVDQGAWTTKGRRPSQEDAYILNEVLGLKERSLLVAGVADGHLGRAASSFVKSELPLSVSEILWKQPKSDTSLGQMLFDAWDQVCENYRSGCISGEECAADYNPREGFLMANTGSVDAIAGTTTCLMAVDTQTSQMSFLNCGDSRGLVVDKEGDLVYVTNDHTPEYDQQRLIEGRSQGKDYEPPMCRAGRWSVAVGDFCYALARSLEGPFATSKGIVSDPDIDQFHAPPGATVVVATDGLWEVMDSEQVAQIIAKMRKHSESAAEVAKVLCGLAVQNGSSDNVSAVVVYME</sequence>
<feature type="signal peptide" evidence="4">
    <location>
        <begin position="1"/>
        <end position="20"/>
    </location>
</feature>
<evidence type="ECO:0000259" key="6">
    <source>
        <dbReference type="PROSITE" id="PS50106"/>
    </source>
</evidence>
<dbReference type="GO" id="GO:0004672">
    <property type="term" value="F:protein kinase activity"/>
    <property type="evidence" value="ECO:0007669"/>
    <property type="project" value="InterPro"/>
</dbReference>
<name>A0A1Z5JPN5_FISSO</name>
<dbReference type="SMART" id="SM00228">
    <property type="entry name" value="PDZ"/>
    <property type="match status" value="1"/>
</dbReference>
<dbReference type="PROSITE" id="PS50011">
    <property type="entry name" value="PROTEIN_KINASE_DOM"/>
    <property type="match status" value="1"/>
</dbReference>
<dbReference type="InterPro" id="IPR036034">
    <property type="entry name" value="PDZ_sf"/>
</dbReference>
<evidence type="ECO:0000256" key="2">
    <source>
        <dbReference type="ARBA" id="ARBA00022840"/>
    </source>
</evidence>
<dbReference type="InterPro" id="IPR036457">
    <property type="entry name" value="PPM-type-like_dom_sf"/>
</dbReference>
<dbReference type="SMART" id="SM00332">
    <property type="entry name" value="PP2Cc"/>
    <property type="match status" value="1"/>
</dbReference>
<keyword evidence="4" id="KW-0732">Signal</keyword>
<dbReference type="Gene3D" id="3.60.40.10">
    <property type="entry name" value="PPM-type phosphatase domain"/>
    <property type="match status" value="1"/>
</dbReference>
<evidence type="ECO:0000313" key="8">
    <source>
        <dbReference type="EMBL" id="GAX15995.1"/>
    </source>
</evidence>
<feature type="domain" description="PDZ" evidence="6">
    <location>
        <begin position="443"/>
        <end position="532"/>
    </location>
</feature>
<dbReference type="SUPFAM" id="SSF56112">
    <property type="entry name" value="Protein kinase-like (PK-like)"/>
    <property type="match status" value="1"/>
</dbReference>
<organism evidence="8 9">
    <name type="scientific">Fistulifera solaris</name>
    <name type="common">Oleaginous diatom</name>
    <dbReference type="NCBI Taxonomy" id="1519565"/>
    <lineage>
        <taxon>Eukaryota</taxon>
        <taxon>Sar</taxon>
        <taxon>Stramenopiles</taxon>
        <taxon>Ochrophyta</taxon>
        <taxon>Bacillariophyta</taxon>
        <taxon>Bacillariophyceae</taxon>
        <taxon>Bacillariophycidae</taxon>
        <taxon>Naviculales</taxon>
        <taxon>Naviculaceae</taxon>
        <taxon>Fistulifera</taxon>
    </lineage>
</organism>
<keyword evidence="1 3" id="KW-0547">Nucleotide-binding</keyword>
<dbReference type="OrthoDB" id="10264738at2759"/>
<feature type="domain" description="Protein kinase" evidence="5">
    <location>
        <begin position="49"/>
        <end position="384"/>
    </location>
</feature>
<dbReference type="PROSITE" id="PS50106">
    <property type="entry name" value="PDZ"/>
    <property type="match status" value="1"/>
</dbReference>
<dbReference type="InterPro" id="IPR001478">
    <property type="entry name" value="PDZ"/>
</dbReference>
<evidence type="ECO:0000259" key="7">
    <source>
        <dbReference type="PROSITE" id="PS51746"/>
    </source>
</evidence>
<dbReference type="GO" id="GO:0004722">
    <property type="term" value="F:protein serine/threonine phosphatase activity"/>
    <property type="evidence" value="ECO:0007669"/>
    <property type="project" value="InterPro"/>
</dbReference>
<feature type="binding site" evidence="3">
    <location>
        <position position="81"/>
    </location>
    <ligand>
        <name>ATP</name>
        <dbReference type="ChEBI" id="CHEBI:30616"/>
    </ligand>
</feature>
<proteinExistence type="predicted"/>
<gene>
    <name evidence="8" type="ORF">FisN_22Hh148</name>
</gene>
<dbReference type="EMBL" id="BDSP01000100">
    <property type="protein sequence ID" value="GAX15995.1"/>
    <property type="molecule type" value="Genomic_DNA"/>
</dbReference>
<dbReference type="Gene3D" id="1.10.510.10">
    <property type="entry name" value="Transferase(Phosphotransferase) domain 1"/>
    <property type="match status" value="1"/>
</dbReference>
<dbReference type="AlphaFoldDB" id="A0A1Z5JPN5"/>
<dbReference type="SMART" id="SM00331">
    <property type="entry name" value="PP2C_SIG"/>
    <property type="match status" value="1"/>
</dbReference>
<evidence type="ECO:0000313" key="9">
    <source>
        <dbReference type="Proteomes" id="UP000198406"/>
    </source>
</evidence>
<protein>
    <submittedName>
        <fullName evidence="8">Uncharacterized protein</fullName>
    </submittedName>
</protein>
<dbReference type="Proteomes" id="UP000198406">
    <property type="component" value="Unassembled WGS sequence"/>
</dbReference>
<dbReference type="SUPFAM" id="SSF81606">
    <property type="entry name" value="PP2C-like"/>
    <property type="match status" value="1"/>
</dbReference>
<evidence type="ECO:0000256" key="4">
    <source>
        <dbReference type="SAM" id="SignalP"/>
    </source>
</evidence>
<dbReference type="CDD" id="cd00143">
    <property type="entry name" value="PP2Cc"/>
    <property type="match status" value="1"/>
</dbReference>
<feature type="domain" description="PPM-type phosphatase" evidence="7">
    <location>
        <begin position="556"/>
        <end position="843"/>
    </location>
</feature>
<dbReference type="Pfam" id="PF00481">
    <property type="entry name" value="PP2C"/>
    <property type="match status" value="1"/>
</dbReference>
<dbReference type="PROSITE" id="PS00107">
    <property type="entry name" value="PROTEIN_KINASE_ATP"/>
    <property type="match status" value="1"/>
</dbReference>
<dbReference type="Pfam" id="PF00069">
    <property type="entry name" value="Pkinase"/>
    <property type="match status" value="1"/>
</dbReference>
<keyword evidence="9" id="KW-1185">Reference proteome</keyword>
<dbReference type="PROSITE" id="PS51746">
    <property type="entry name" value="PPM_2"/>
    <property type="match status" value="1"/>
</dbReference>
<dbReference type="InterPro" id="IPR017441">
    <property type="entry name" value="Protein_kinase_ATP_BS"/>
</dbReference>
<accession>A0A1Z5JPN5</accession>
<feature type="chain" id="PRO_5012667461" evidence="4">
    <location>
        <begin position="21"/>
        <end position="844"/>
    </location>
</feature>
<dbReference type="InterPro" id="IPR001932">
    <property type="entry name" value="PPM-type_phosphatase-like_dom"/>
</dbReference>
<dbReference type="InterPro" id="IPR015655">
    <property type="entry name" value="PP2C"/>
</dbReference>
<dbReference type="InParanoid" id="A0A1Z5JPN5"/>
<dbReference type="InterPro" id="IPR011009">
    <property type="entry name" value="Kinase-like_dom_sf"/>
</dbReference>
<dbReference type="Gene3D" id="2.30.42.10">
    <property type="match status" value="1"/>
</dbReference>
<comment type="caution">
    <text evidence="8">The sequence shown here is derived from an EMBL/GenBank/DDBJ whole genome shotgun (WGS) entry which is preliminary data.</text>
</comment>
<dbReference type="PANTHER" id="PTHR47992">
    <property type="entry name" value="PROTEIN PHOSPHATASE"/>
    <property type="match status" value="1"/>
</dbReference>
<dbReference type="InterPro" id="IPR000719">
    <property type="entry name" value="Prot_kinase_dom"/>
</dbReference>
<keyword evidence="2 3" id="KW-0067">ATP-binding</keyword>